<organism evidence="2 3">
    <name type="scientific">Penicillium antarcticum</name>
    <dbReference type="NCBI Taxonomy" id="416450"/>
    <lineage>
        <taxon>Eukaryota</taxon>
        <taxon>Fungi</taxon>
        <taxon>Dikarya</taxon>
        <taxon>Ascomycota</taxon>
        <taxon>Pezizomycotina</taxon>
        <taxon>Eurotiomycetes</taxon>
        <taxon>Eurotiomycetidae</taxon>
        <taxon>Eurotiales</taxon>
        <taxon>Aspergillaceae</taxon>
        <taxon>Penicillium</taxon>
    </lineage>
</organism>
<dbReference type="PANTHER" id="PTHR24198">
    <property type="entry name" value="ANKYRIN REPEAT AND PROTEIN KINASE DOMAIN-CONTAINING PROTEIN"/>
    <property type="match status" value="1"/>
</dbReference>
<evidence type="ECO:0000259" key="1">
    <source>
        <dbReference type="PROSITE" id="PS50181"/>
    </source>
</evidence>
<dbReference type="EMBL" id="MDYN01000090">
    <property type="protein sequence ID" value="OQD78089.1"/>
    <property type="molecule type" value="Genomic_DNA"/>
</dbReference>
<dbReference type="InterPro" id="IPR036770">
    <property type="entry name" value="Ankyrin_rpt-contain_sf"/>
</dbReference>
<gene>
    <name evidence="2" type="ORF">PENANT_c090G03597</name>
</gene>
<accession>A0A1V6PM42</accession>
<dbReference type="PANTHER" id="PTHR24198:SF165">
    <property type="entry name" value="ANKYRIN REPEAT-CONTAINING PROTEIN-RELATED"/>
    <property type="match status" value="1"/>
</dbReference>
<feature type="domain" description="F-box" evidence="1">
    <location>
        <begin position="6"/>
        <end position="51"/>
    </location>
</feature>
<protein>
    <recommendedName>
        <fullName evidence="1">F-box domain-containing protein</fullName>
    </recommendedName>
</protein>
<keyword evidence="3" id="KW-1185">Reference proteome</keyword>
<dbReference type="InterPro" id="IPR001810">
    <property type="entry name" value="F-box_dom"/>
</dbReference>
<name>A0A1V6PM42_9EURO</name>
<dbReference type="Proteomes" id="UP000191672">
    <property type="component" value="Unassembled WGS sequence"/>
</dbReference>
<sequence>MAERKASSLLSLPTEIIQSILAYIPSRESSENVEMTCKELKELLIPVYRVRYGHDPAPSVPVSSRCWKRFAIQHENYRRHSDHIREETVNGFLKSYLEYPDQFHLTYAEDVIYYLHNNPFVHSRGVEAIVAALNIQGRYQDSNAFLSKYRGSSAMLLETVALLQARFNLHFPVAWSTISSEVLERCLLAAATSGNMELFIYLKQLLLETGKVIQVHPAANAAIQADRVEILRDLQSSFCVEFHTLPLGSLMQVAVKFGSANAVQFLLELGPGINLETPYKLALSYCNLDVLRRLANYLPRVSGTYLSDGQLEIAVVLTNDLTSWSDKSNIIEYLVMHASVDINATGRDGLAAVHIAAIDNNTDALMLFKHLGANMTSLGEVEQTPAEIALCHGHNIPSIGCSSFPIELFATKREMAKSILRKFCDAMSESQRKCPGFDRALNDAESKLADIWAKKIGLETLRSLLRIVDTPFFKTIEKFLKIMTDFGEGPVEAREEQLQDMDGIKDILNKYLNPHYPDWFLTRLACYLRPRLELWEVEYLKFFVNSKTGRALHLRKCSFAREETKVWIAFKKALSRI</sequence>
<dbReference type="Gene3D" id="1.25.40.20">
    <property type="entry name" value="Ankyrin repeat-containing domain"/>
    <property type="match status" value="1"/>
</dbReference>
<dbReference type="PROSITE" id="PS50181">
    <property type="entry name" value="FBOX"/>
    <property type="match status" value="1"/>
</dbReference>
<proteinExistence type="predicted"/>
<comment type="caution">
    <text evidence="2">The sequence shown here is derived from an EMBL/GenBank/DDBJ whole genome shotgun (WGS) entry which is preliminary data.</text>
</comment>
<dbReference type="STRING" id="416450.A0A1V6PM42"/>
<dbReference type="AlphaFoldDB" id="A0A1V6PM42"/>
<evidence type="ECO:0000313" key="3">
    <source>
        <dbReference type="Proteomes" id="UP000191672"/>
    </source>
</evidence>
<evidence type="ECO:0000313" key="2">
    <source>
        <dbReference type="EMBL" id="OQD78089.1"/>
    </source>
</evidence>
<reference evidence="3" key="1">
    <citation type="journal article" date="2017" name="Nat. Microbiol.">
        <title>Global analysis of biosynthetic gene clusters reveals vast potential of secondary metabolite production in Penicillium species.</title>
        <authorList>
            <person name="Nielsen J.C."/>
            <person name="Grijseels S."/>
            <person name="Prigent S."/>
            <person name="Ji B."/>
            <person name="Dainat J."/>
            <person name="Nielsen K.F."/>
            <person name="Frisvad J.C."/>
            <person name="Workman M."/>
            <person name="Nielsen J."/>
        </authorList>
    </citation>
    <scope>NUCLEOTIDE SEQUENCE [LARGE SCALE GENOMIC DNA]</scope>
    <source>
        <strain evidence="3">IBT 31811</strain>
    </source>
</reference>
<dbReference type="SUPFAM" id="SSF48403">
    <property type="entry name" value="Ankyrin repeat"/>
    <property type="match status" value="1"/>
</dbReference>